<dbReference type="Pfam" id="PF14030">
    <property type="entry name" value="DUF4245"/>
    <property type="match status" value="1"/>
</dbReference>
<protein>
    <submittedName>
        <fullName evidence="1">Uncharacterized protein DUF4245</fullName>
    </submittedName>
</protein>
<keyword evidence="2" id="KW-1185">Reference proteome</keyword>
<sequence>MAISLLVLLIPIALLVGFYRVFLGGDQPAEIDPAPTVAQARSINAFPVSEPVGLADGWQSVTANLQRPEGAVTLRLGYLSPNGGAVQVVQSNLPAERLLPTELTPKGQPQGATEVDGRNWQRYTARASERALVLMEPGRTVIVVGSARESELRDLAGALG</sequence>
<accession>A0A495JIL7</accession>
<dbReference type="EMBL" id="RBKT01000001">
    <property type="protein sequence ID" value="RKR88515.1"/>
    <property type="molecule type" value="Genomic_DNA"/>
</dbReference>
<evidence type="ECO:0000313" key="1">
    <source>
        <dbReference type="EMBL" id="RKR88515.1"/>
    </source>
</evidence>
<comment type="caution">
    <text evidence="1">The sequence shown here is derived from an EMBL/GenBank/DDBJ whole genome shotgun (WGS) entry which is preliminary data.</text>
</comment>
<evidence type="ECO:0000313" key="2">
    <source>
        <dbReference type="Proteomes" id="UP000277671"/>
    </source>
</evidence>
<reference evidence="1 2" key="1">
    <citation type="submission" date="2018-10" db="EMBL/GenBank/DDBJ databases">
        <title>Sequencing the genomes of 1000 actinobacteria strains.</title>
        <authorList>
            <person name="Klenk H.-P."/>
        </authorList>
    </citation>
    <scope>NUCLEOTIDE SEQUENCE [LARGE SCALE GENOMIC DNA]</scope>
    <source>
        <strain evidence="1 2">DSM 45175</strain>
    </source>
</reference>
<dbReference type="AlphaFoldDB" id="A0A495JIL7"/>
<proteinExistence type="predicted"/>
<gene>
    <name evidence="1" type="ORF">BDK92_2843</name>
</gene>
<name>A0A495JIL7_9ACTN</name>
<dbReference type="InterPro" id="IPR025339">
    <property type="entry name" value="DUF4245"/>
</dbReference>
<dbReference type="Proteomes" id="UP000277671">
    <property type="component" value="Unassembled WGS sequence"/>
</dbReference>
<organism evidence="1 2">
    <name type="scientific">Micromonospora pisi</name>
    <dbReference type="NCBI Taxonomy" id="589240"/>
    <lineage>
        <taxon>Bacteria</taxon>
        <taxon>Bacillati</taxon>
        <taxon>Actinomycetota</taxon>
        <taxon>Actinomycetes</taxon>
        <taxon>Micromonosporales</taxon>
        <taxon>Micromonosporaceae</taxon>
        <taxon>Micromonospora</taxon>
    </lineage>
</organism>